<dbReference type="HOGENOM" id="CLU_815203_0_0_1"/>
<name>M3YL74_MUSPF</name>
<accession>M3YL74</accession>
<dbReference type="AlphaFoldDB" id="M3YL74"/>
<dbReference type="EMBL" id="AEYP01043722">
    <property type="status" value="NOT_ANNOTATED_CDS"/>
    <property type="molecule type" value="Genomic_DNA"/>
</dbReference>
<protein>
    <submittedName>
        <fullName evidence="2">Uncharacterized protein</fullName>
    </submittedName>
</protein>
<dbReference type="InParanoid" id="M3YL74"/>
<evidence type="ECO:0000256" key="1">
    <source>
        <dbReference type="SAM" id="MobiDB-lite"/>
    </source>
</evidence>
<organism evidence="2">
    <name type="scientific">Mustela putorius furo</name>
    <name type="common">European domestic ferret</name>
    <name type="synonym">Mustela furo</name>
    <dbReference type="NCBI Taxonomy" id="9669"/>
    <lineage>
        <taxon>Eukaryota</taxon>
        <taxon>Metazoa</taxon>
        <taxon>Chordata</taxon>
        <taxon>Craniata</taxon>
        <taxon>Vertebrata</taxon>
        <taxon>Euteleostomi</taxon>
        <taxon>Mammalia</taxon>
        <taxon>Eutheria</taxon>
        <taxon>Laurasiatheria</taxon>
        <taxon>Carnivora</taxon>
        <taxon>Caniformia</taxon>
        <taxon>Musteloidea</taxon>
        <taxon>Mustelidae</taxon>
        <taxon>Mustelinae</taxon>
        <taxon>Mustela</taxon>
    </lineage>
</organism>
<sequence length="341" mass="35027">KRTRGRAARTPTSARPPPRSCVQGRGRQRGPRVRAPLEGQAAGASSPGPRPGAGDQTHGTHGSAAAPRVPGEARRAPRPAGAAYLDGSAGSRLGLCADATAGAGGARGRARGSGREGAGGSTGLHPGSGPPPRGGSGVSPALPTQRADVWRPPRRFASRCNGAARLEAQPREDAWMKAPNSRGLLFPTHRWLRGVWPEDGSSEARDPDLFCNGLPKRLLQPLCASSFGPVEQGRSFPPRAEPTLGGLGAGERRRATPRLRVSPPGRRDALGRARVSAGPGVGASEVGGLVGKSVLGSAHFSTVRLATAFPSPPKLNHTELAGEAVKKRGLTHVAGGNLKIV</sequence>
<feature type="region of interest" description="Disordered" evidence="1">
    <location>
        <begin position="230"/>
        <end position="278"/>
    </location>
</feature>
<dbReference type="Ensembl" id="ENSMPUT00000012280.1">
    <property type="protein sequence ID" value="ENSMPUP00000012081.1"/>
    <property type="gene ID" value="ENSMPUG00000012177.1"/>
</dbReference>
<feature type="region of interest" description="Disordered" evidence="1">
    <location>
        <begin position="1"/>
        <end position="146"/>
    </location>
</feature>
<proteinExistence type="predicted"/>
<reference evidence="2" key="1">
    <citation type="submission" date="2024-06" db="UniProtKB">
        <authorList>
            <consortium name="Ensembl"/>
        </authorList>
    </citation>
    <scope>IDENTIFICATION</scope>
</reference>
<evidence type="ECO:0000313" key="2">
    <source>
        <dbReference type="Ensembl" id="ENSMPUP00000012081.1"/>
    </source>
</evidence>